<dbReference type="AlphaFoldDB" id="A0A6P2CU35"/>
<organism evidence="2 3">
    <name type="scientific">Gemmata massiliana</name>
    <dbReference type="NCBI Taxonomy" id="1210884"/>
    <lineage>
        <taxon>Bacteria</taxon>
        <taxon>Pseudomonadati</taxon>
        <taxon>Planctomycetota</taxon>
        <taxon>Planctomycetia</taxon>
        <taxon>Gemmatales</taxon>
        <taxon>Gemmataceae</taxon>
        <taxon>Gemmata</taxon>
    </lineage>
</organism>
<dbReference type="Proteomes" id="UP000464178">
    <property type="component" value="Chromosome"/>
</dbReference>
<proteinExistence type="predicted"/>
<feature type="compositionally biased region" description="Low complexity" evidence="1">
    <location>
        <begin position="162"/>
        <end position="180"/>
    </location>
</feature>
<dbReference type="KEGG" id="gms:SOIL9_65100"/>
<reference evidence="2 3" key="1">
    <citation type="submission" date="2019-05" db="EMBL/GenBank/DDBJ databases">
        <authorList>
            <consortium name="Science for Life Laboratories"/>
        </authorList>
    </citation>
    <scope>NUCLEOTIDE SEQUENCE [LARGE SCALE GENOMIC DNA]</scope>
    <source>
        <strain evidence="2">Soil9</strain>
    </source>
</reference>
<dbReference type="RefSeq" id="WP_197909448.1">
    <property type="nucleotide sequence ID" value="NZ_LR593886.1"/>
</dbReference>
<sequence length="190" mass="20017">MRGMGSLGLVAVGLAVGMAATMFYFGQPRPAAAASNDRFQDYIMATGAVSVNPRVQTDGVWLLDYKAGKLLGTVIDRTQGKIVGWAEVDLTTEFGLKAQQDVHFMMTTGYVTQGQSALYLSETSTGQFGVYTMGPGANGNGIVIRRHDMTKFRQQVAAQPQVGVPPAAPLPGGAPVLPGLSDPSVPNKMP</sequence>
<feature type="region of interest" description="Disordered" evidence="1">
    <location>
        <begin position="162"/>
        <end position="190"/>
    </location>
</feature>
<keyword evidence="3" id="KW-1185">Reference proteome</keyword>
<dbReference type="EMBL" id="LR593886">
    <property type="protein sequence ID" value="VTR91204.1"/>
    <property type="molecule type" value="Genomic_DNA"/>
</dbReference>
<evidence type="ECO:0000313" key="3">
    <source>
        <dbReference type="Proteomes" id="UP000464178"/>
    </source>
</evidence>
<accession>A0A6P2CU35</accession>
<gene>
    <name evidence="2" type="ORF">SOIL9_65100</name>
</gene>
<protein>
    <submittedName>
        <fullName evidence="2">Uncharacterized protein</fullName>
    </submittedName>
</protein>
<evidence type="ECO:0000313" key="2">
    <source>
        <dbReference type="EMBL" id="VTR91204.1"/>
    </source>
</evidence>
<evidence type="ECO:0000256" key="1">
    <source>
        <dbReference type="SAM" id="MobiDB-lite"/>
    </source>
</evidence>
<name>A0A6P2CU35_9BACT</name>